<feature type="domain" description="DUF7298" evidence="1">
    <location>
        <begin position="1"/>
        <end position="167"/>
    </location>
</feature>
<evidence type="ECO:0000313" key="3">
    <source>
        <dbReference type="Proteomes" id="UP000515872"/>
    </source>
</evidence>
<name>A0A7G4AX28_9CAUD</name>
<dbReference type="EMBL" id="MT711979">
    <property type="protein sequence ID" value="QMP84568.1"/>
    <property type="molecule type" value="Genomic_DNA"/>
</dbReference>
<proteinExistence type="predicted"/>
<gene>
    <name evidence="2" type="ORF">HUN44_00023</name>
</gene>
<reference evidence="2 3" key="1">
    <citation type="submission" date="2020-07" db="EMBL/GenBank/DDBJ databases">
        <title>Streptomyces phage Genome sequencing and assembly.</title>
        <authorList>
            <person name="Sharma V."/>
            <person name="Hardy A."/>
            <person name="Frunzke J."/>
        </authorList>
    </citation>
    <scope>NUCLEOTIDE SEQUENCE [LARGE SCALE GENOMIC DNA]</scope>
</reference>
<dbReference type="Pfam" id="PF23972">
    <property type="entry name" value="DUF7298"/>
    <property type="match status" value="1"/>
</dbReference>
<evidence type="ECO:0000259" key="1">
    <source>
        <dbReference type="Pfam" id="PF23972"/>
    </source>
</evidence>
<protein>
    <recommendedName>
        <fullName evidence="1">DUF7298 domain-containing protein</fullName>
    </recommendedName>
</protein>
<keyword evidence="3" id="KW-1185">Reference proteome</keyword>
<organism evidence="2 3">
    <name type="scientific">Streptomyces phage Endor2</name>
    <dbReference type="NCBI Taxonomy" id="2740182"/>
    <lineage>
        <taxon>Viruses</taxon>
        <taxon>Duplodnaviria</taxon>
        <taxon>Heunggongvirae</taxon>
        <taxon>Uroviricota</taxon>
        <taxon>Caudoviricetes</taxon>
        <taxon>Arquatrovirinae</taxon>
        <taxon>Camvirus</taxon>
        <taxon>Camvirus endor2</taxon>
    </lineage>
</organism>
<accession>A0A7G4AX28</accession>
<sequence>MGAGLYPPPNDPRKPLGMKSFQFVGTTSYVYDTETRAYLATWTGEANRLYRITANIGCVDSDTAGDQATTDHGSKNSAIIRGRWAVGTDATITSTDAGYMLASVFDDDSQFSSGTTVTWHLGGAPAGPLAFAVTLKPYKPAATYGAIRLLATSAAMSLTVEDVGPWPVV</sequence>
<evidence type="ECO:0000313" key="2">
    <source>
        <dbReference type="EMBL" id="QMP84568.1"/>
    </source>
</evidence>
<dbReference type="InterPro" id="IPR055722">
    <property type="entry name" value="DUF7298"/>
</dbReference>
<dbReference type="Proteomes" id="UP000515872">
    <property type="component" value="Segment"/>
</dbReference>